<proteinExistence type="predicted"/>
<evidence type="ECO:0000256" key="1">
    <source>
        <dbReference type="SAM" id="Phobius"/>
    </source>
</evidence>
<organism evidence="2 3">
    <name type="scientific">Glossina palpalis gambiensis</name>
    <dbReference type="NCBI Taxonomy" id="67801"/>
    <lineage>
        <taxon>Eukaryota</taxon>
        <taxon>Metazoa</taxon>
        <taxon>Ecdysozoa</taxon>
        <taxon>Arthropoda</taxon>
        <taxon>Hexapoda</taxon>
        <taxon>Insecta</taxon>
        <taxon>Pterygota</taxon>
        <taxon>Neoptera</taxon>
        <taxon>Endopterygota</taxon>
        <taxon>Diptera</taxon>
        <taxon>Brachycera</taxon>
        <taxon>Muscomorpha</taxon>
        <taxon>Hippoboscoidea</taxon>
        <taxon>Glossinidae</taxon>
        <taxon>Glossina</taxon>
    </lineage>
</organism>
<reference evidence="3" key="1">
    <citation type="submission" date="2015-01" db="EMBL/GenBank/DDBJ databases">
        <authorList>
            <person name="Aksoy S."/>
            <person name="Warren W."/>
            <person name="Wilson R.K."/>
        </authorList>
    </citation>
    <scope>NUCLEOTIDE SEQUENCE [LARGE SCALE GENOMIC DNA]</scope>
    <source>
        <strain evidence="3">IAEA</strain>
    </source>
</reference>
<keyword evidence="3" id="KW-1185">Reference proteome</keyword>
<evidence type="ECO:0000313" key="3">
    <source>
        <dbReference type="Proteomes" id="UP000092460"/>
    </source>
</evidence>
<reference evidence="2" key="2">
    <citation type="submission" date="2020-05" db="UniProtKB">
        <authorList>
            <consortium name="EnsemblMetazoa"/>
        </authorList>
    </citation>
    <scope>IDENTIFICATION</scope>
    <source>
        <strain evidence="2">IAEA</strain>
    </source>
</reference>
<accession>A0A1B0BJ24</accession>
<dbReference type="VEuPathDB" id="VectorBase:GPPI031797"/>
<name>A0A1B0BJ24_9MUSC</name>
<dbReference type="Proteomes" id="UP000092460">
    <property type="component" value="Unassembled WGS sequence"/>
</dbReference>
<keyword evidence="1" id="KW-1133">Transmembrane helix</keyword>
<sequence>MDLFYYKRNCKKLIFPFDLLHPDVRIKGVQALQENTFWCALGAITLVVIAALSYWLRKCSTEKRETYELKDTCVKNIRLFPNEIYIHFNEILLNKKLFPNISATSR</sequence>
<dbReference type="EnsemblMetazoa" id="GPPI031797-RA">
    <property type="protein sequence ID" value="GPPI031797-PA"/>
    <property type="gene ID" value="GPPI031797"/>
</dbReference>
<protein>
    <submittedName>
        <fullName evidence="2">Uncharacterized protein</fullName>
    </submittedName>
</protein>
<keyword evidence="1" id="KW-0812">Transmembrane</keyword>
<dbReference type="EMBL" id="JXJN01015311">
    <property type="status" value="NOT_ANNOTATED_CDS"/>
    <property type="molecule type" value="Genomic_DNA"/>
</dbReference>
<evidence type="ECO:0000313" key="2">
    <source>
        <dbReference type="EnsemblMetazoa" id="GPPI031797-PA"/>
    </source>
</evidence>
<keyword evidence="1" id="KW-0472">Membrane</keyword>
<feature type="transmembrane region" description="Helical" evidence="1">
    <location>
        <begin position="35"/>
        <end position="56"/>
    </location>
</feature>
<dbReference type="AlphaFoldDB" id="A0A1B0BJ24"/>